<accession>A0ABM3M510</accession>
<dbReference type="Proteomes" id="UP001652582">
    <property type="component" value="Chromosome 27"/>
</dbReference>
<name>A0ABM3M510_BICAN</name>
<evidence type="ECO:0000313" key="3">
    <source>
        <dbReference type="RefSeq" id="XP_052746010.1"/>
    </source>
</evidence>
<keyword evidence="2" id="KW-1185">Reference proteome</keyword>
<evidence type="ECO:0000256" key="1">
    <source>
        <dbReference type="SAM" id="MobiDB-lite"/>
    </source>
</evidence>
<feature type="compositionally biased region" description="Basic and acidic residues" evidence="1">
    <location>
        <begin position="29"/>
        <end position="41"/>
    </location>
</feature>
<dbReference type="RefSeq" id="XP_052746010.1">
    <property type="nucleotide sequence ID" value="XM_052890050.1"/>
</dbReference>
<organism evidence="2 3">
    <name type="scientific">Bicyclus anynana</name>
    <name type="common">Squinting bush brown butterfly</name>
    <dbReference type="NCBI Taxonomy" id="110368"/>
    <lineage>
        <taxon>Eukaryota</taxon>
        <taxon>Metazoa</taxon>
        <taxon>Ecdysozoa</taxon>
        <taxon>Arthropoda</taxon>
        <taxon>Hexapoda</taxon>
        <taxon>Insecta</taxon>
        <taxon>Pterygota</taxon>
        <taxon>Neoptera</taxon>
        <taxon>Endopterygota</taxon>
        <taxon>Lepidoptera</taxon>
        <taxon>Glossata</taxon>
        <taxon>Ditrysia</taxon>
        <taxon>Papilionoidea</taxon>
        <taxon>Nymphalidae</taxon>
        <taxon>Satyrinae</taxon>
        <taxon>Satyrini</taxon>
        <taxon>Mycalesina</taxon>
        <taxon>Bicyclus</taxon>
    </lineage>
</organism>
<evidence type="ECO:0000313" key="2">
    <source>
        <dbReference type="Proteomes" id="UP001652582"/>
    </source>
</evidence>
<reference evidence="3" key="1">
    <citation type="submission" date="2025-08" db="UniProtKB">
        <authorList>
            <consortium name="RefSeq"/>
        </authorList>
    </citation>
    <scope>IDENTIFICATION</scope>
</reference>
<feature type="region of interest" description="Disordered" evidence="1">
    <location>
        <begin position="16"/>
        <end position="41"/>
    </location>
</feature>
<dbReference type="GeneID" id="112054177"/>
<sequence length="503" mass="57710">MEDTSNIDIFICDDDFNISDDDGDQNDDNAEKDGDNHNESHDSVTILENFDLNDILKEVEDTNSLLDVMDELKNAENNERNINDVIDTTQNNDTITQSLVDNNKTGDFNNIGNSNIDSQQTILYTVHGFTDNTHISQSQEDLVIANKHLLNRSNTEECILNDLPTDAIKEVHSNEIKRKEFISNENTQFQMETEFSDDSNEQMQTVSIKTLKELNKVKCYLNKKERYFSDDCNSLDSGFKSSQPRSSYKSGMDLNSSQFSEIRINESAHCLLSFLSESQFSESTAEIAEEISKILGKLVDKLHEEENYPNFLEDMLEQINMLLDDIYEGNDEGPNTTLLIKIFFSRLFQLLERDATIHRLLLLNRSTHIIHYTLEKIVAILEKSCTAITNDIYELKNVEKAENLCYIFHILEVILKRLKNTNQLSQISIPNSQEDRILKKSSLTDMWRKKWNLEKCVNFEGSAKKNCILTLCSSVLNKIIVQAMDGYSLISYAALQCFNLLQN</sequence>
<feature type="compositionally biased region" description="Acidic residues" evidence="1">
    <location>
        <begin position="16"/>
        <end position="28"/>
    </location>
</feature>
<proteinExistence type="predicted"/>
<gene>
    <name evidence="3" type="primary">LOC112054177</name>
</gene>
<protein>
    <submittedName>
        <fullName evidence="3">Repetitive organellar protein</fullName>
    </submittedName>
</protein>